<dbReference type="RefSeq" id="WP_012186748.1">
    <property type="nucleotide sequence ID" value="NC_009954.1"/>
</dbReference>
<dbReference type="GO" id="GO:0000724">
    <property type="term" value="P:double-strand break repair via homologous recombination"/>
    <property type="evidence" value="ECO:0007669"/>
    <property type="project" value="TreeGrafter"/>
</dbReference>
<evidence type="ECO:0000256" key="1">
    <source>
        <dbReference type="ARBA" id="ARBA00022763"/>
    </source>
</evidence>
<dbReference type="Gene3D" id="3.40.50.10130">
    <property type="match status" value="1"/>
</dbReference>
<dbReference type="GeneID" id="5708467"/>
<dbReference type="InterPro" id="IPR011335">
    <property type="entry name" value="Restrct_endonuc-II-like"/>
</dbReference>
<evidence type="ECO:0000256" key="3">
    <source>
        <dbReference type="ARBA" id="ARBA00023125"/>
    </source>
</evidence>
<dbReference type="KEGG" id="cma:Cmaq_1706"/>
<proteinExistence type="predicted"/>
<dbReference type="PANTHER" id="PTHR10150:SF0">
    <property type="entry name" value="DNA REPAIR ENDONUCLEASE XPF"/>
    <property type="match status" value="1"/>
</dbReference>
<keyword evidence="7" id="KW-1185">Reference proteome</keyword>
<keyword evidence="4" id="KW-0234">DNA repair</keyword>
<gene>
    <name evidence="6" type="ordered locus">Cmaq_1706</name>
</gene>
<dbReference type="Pfam" id="PF02732">
    <property type="entry name" value="ERCC4"/>
    <property type="match status" value="1"/>
</dbReference>
<dbReference type="HOGENOM" id="CLU_101253_0_0_2"/>
<keyword evidence="1" id="KW-0227">DNA damage</keyword>
<evidence type="ECO:0000313" key="7">
    <source>
        <dbReference type="Proteomes" id="UP000001137"/>
    </source>
</evidence>
<evidence type="ECO:0000256" key="2">
    <source>
        <dbReference type="ARBA" id="ARBA00022801"/>
    </source>
</evidence>
<dbReference type="Proteomes" id="UP000001137">
    <property type="component" value="Chromosome"/>
</dbReference>
<feature type="domain" description="ERCC4" evidence="5">
    <location>
        <begin position="1"/>
        <end position="80"/>
    </location>
</feature>
<name>A8MAF2_CALMQ</name>
<dbReference type="AlphaFoldDB" id="A8MAF2"/>
<dbReference type="eggNOG" id="arCOG04206">
    <property type="taxonomic scope" value="Archaea"/>
</dbReference>
<keyword evidence="3" id="KW-0238">DNA-binding</keyword>
<dbReference type="STRING" id="397948.Cmaq_1706"/>
<reference evidence="6 7" key="1">
    <citation type="submission" date="2007-10" db="EMBL/GenBank/DDBJ databases">
        <title>Complete sequence of Caldivirga maquilingensis IC-167.</title>
        <authorList>
            <consortium name="US DOE Joint Genome Institute"/>
            <person name="Copeland A."/>
            <person name="Lucas S."/>
            <person name="Lapidus A."/>
            <person name="Barry K."/>
            <person name="Glavina del Rio T."/>
            <person name="Dalin E."/>
            <person name="Tice H."/>
            <person name="Pitluck S."/>
            <person name="Saunders E."/>
            <person name="Brettin T."/>
            <person name="Bruce D."/>
            <person name="Detter J.C."/>
            <person name="Han C."/>
            <person name="Schmutz J."/>
            <person name="Larimer F."/>
            <person name="Land M."/>
            <person name="Hauser L."/>
            <person name="Kyrpides N."/>
            <person name="Ivanova N."/>
            <person name="Biddle J.F."/>
            <person name="Zhang Z."/>
            <person name="Fitz-Gibbon S.T."/>
            <person name="Lowe T.M."/>
            <person name="Saltikov C."/>
            <person name="House C.H."/>
            <person name="Richardson P."/>
        </authorList>
    </citation>
    <scope>NUCLEOTIDE SEQUENCE [LARGE SCALE GENOMIC DNA]</scope>
    <source>
        <strain evidence="7">ATCC 700844 / DSM 13496 / JCM 10307 / IC-167</strain>
    </source>
</reference>
<keyword evidence="2" id="KW-0378">Hydrolase</keyword>
<dbReference type="OrthoDB" id="121419at2157"/>
<dbReference type="CDD" id="cd20075">
    <property type="entry name" value="XPF_nuclease_XPF_arch"/>
    <property type="match status" value="1"/>
</dbReference>
<dbReference type="PANTHER" id="PTHR10150">
    <property type="entry name" value="DNA REPAIR ENDONUCLEASE XPF"/>
    <property type="match status" value="1"/>
</dbReference>
<sequence>MDSREYETAQAVVNAVKELGCRVLVSTLTVGDYVVSSEVAVERKRAMDFVNSIIDGRLFQQASNLIEAYQEPYIIIEGDLWSTVSVRGISRNALIGALVKVSRSGLRLIWTRDEWDTAQALYSLAVTSPGLIKISNRRKSESISDMQITLLSSLPGIGIRRAVRLLKIYGTPLNALNNYRQWPIKLSGLSSSSMLMIRRILESKFNNEDNA</sequence>
<dbReference type="GO" id="GO:0003684">
    <property type="term" value="F:damaged DNA binding"/>
    <property type="evidence" value="ECO:0007669"/>
    <property type="project" value="TreeGrafter"/>
</dbReference>
<protein>
    <submittedName>
        <fullName evidence="6">ERCC4 domain protein</fullName>
    </submittedName>
</protein>
<evidence type="ECO:0000259" key="5">
    <source>
        <dbReference type="SMART" id="SM00891"/>
    </source>
</evidence>
<dbReference type="Gene3D" id="1.10.150.20">
    <property type="entry name" value="5' to 3' exonuclease, C-terminal subdomain"/>
    <property type="match status" value="1"/>
</dbReference>
<dbReference type="SMART" id="SM00891">
    <property type="entry name" value="ERCC4"/>
    <property type="match status" value="1"/>
</dbReference>
<accession>A8MAF2</accession>
<dbReference type="GO" id="GO:0003697">
    <property type="term" value="F:single-stranded DNA binding"/>
    <property type="evidence" value="ECO:0007669"/>
    <property type="project" value="TreeGrafter"/>
</dbReference>
<dbReference type="SUPFAM" id="SSF52980">
    <property type="entry name" value="Restriction endonuclease-like"/>
    <property type="match status" value="1"/>
</dbReference>
<organism evidence="6 7">
    <name type="scientific">Caldivirga maquilingensis (strain ATCC 700844 / DSM 13496 / JCM 10307 / IC-167)</name>
    <dbReference type="NCBI Taxonomy" id="397948"/>
    <lineage>
        <taxon>Archaea</taxon>
        <taxon>Thermoproteota</taxon>
        <taxon>Thermoprotei</taxon>
        <taxon>Thermoproteales</taxon>
        <taxon>Thermoproteaceae</taxon>
        <taxon>Caldivirga</taxon>
    </lineage>
</organism>
<dbReference type="GO" id="GO:1901255">
    <property type="term" value="P:nucleotide-excision repair involved in interstrand cross-link repair"/>
    <property type="evidence" value="ECO:0007669"/>
    <property type="project" value="TreeGrafter"/>
</dbReference>
<evidence type="ECO:0000256" key="4">
    <source>
        <dbReference type="ARBA" id="ARBA00023204"/>
    </source>
</evidence>
<dbReference type="EMBL" id="CP000852">
    <property type="protein sequence ID" value="ABW02529.1"/>
    <property type="molecule type" value="Genomic_DNA"/>
</dbReference>
<dbReference type="InterPro" id="IPR006166">
    <property type="entry name" value="ERCC4_domain"/>
</dbReference>
<evidence type="ECO:0000313" key="6">
    <source>
        <dbReference type="EMBL" id="ABW02529.1"/>
    </source>
</evidence>
<dbReference type="GO" id="GO:0000014">
    <property type="term" value="F:single-stranded DNA endodeoxyribonuclease activity"/>
    <property type="evidence" value="ECO:0007669"/>
    <property type="project" value="TreeGrafter"/>
</dbReference>